<proteinExistence type="predicted"/>
<sequence>MKFQSHTTSILFETSVIWTQMPIGISCSGFSGGLTCAQEKRGWNRFINEPSGGFYNDTNHLAGGAAVELCNLLCHGSFTRANSATYGTPLTAGGTPPSASGLGRRGGGEENDAAQLLVVCSLCALLGGKLPAYMLAIPQVKSEQATMGHSNQ</sequence>
<dbReference type="AlphaFoldDB" id="A0A4Z2I2J8"/>
<dbReference type="Proteomes" id="UP000314294">
    <property type="component" value="Unassembled WGS sequence"/>
</dbReference>
<accession>A0A4Z2I2J8</accession>
<dbReference type="OrthoDB" id="10629510at2759"/>
<organism evidence="1 2">
    <name type="scientific">Liparis tanakae</name>
    <name type="common">Tanaka's snailfish</name>
    <dbReference type="NCBI Taxonomy" id="230148"/>
    <lineage>
        <taxon>Eukaryota</taxon>
        <taxon>Metazoa</taxon>
        <taxon>Chordata</taxon>
        <taxon>Craniata</taxon>
        <taxon>Vertebrata</taxon>
        <taxon>Euteleostomi</taxon>
        <taxon>Actinopterygii</taxon>
        <taxon>Neopterygii</taxon>
        <taxon>Teleostei</taxon>
        <taxon>Neoteleostei</taxon>
        <taxon>Acanthomorphata</taxon>
        <taxon>Eupercaria</taxon>
        <taxon>Perciformes</taxon>
        <taxon>Cottioidei</taxon>
        <taxon>Cottales</taxon>
        <taxon>Liparidae</taxon>
        <taxon>Liparis</taxon>
    </lineage>
</organism>
<evidence type="ECO:0000313" key="2">
    <source>
        <dbReference type="Proteomes" id="UP000314294"/>
    </source>
</evidence>
<dbReference type="PROSITE" id="PS51257">
    <property type="entry name" value="PROKAR_LIPOPROTEIN"/>
    <property type="match status" value="1"/>
</dbReference>
<evidence type="ECO:0000313" key="1">
    <source>
        <dbReference type="EMBL" id="TNN71462.1"/>
    </source>
</evidence>
<dbReference type="EMBL" id="SRLO01000149">
    <property type="protein sequence ID" value="TNN71462.1"/>
    <property type="molecule type" value="Genomic_DNA"/>
</dbReference>
<protein>
    <submittedName>
        <fullName evidence="1">Uncharacterized protein</fullName>
    </submittedName>
</protein>
<comment type="caution">
    <text evidence="1">The sequence shown here is derived from an EMBL/GenBank/DDBJ whole genome shotgun (WGS) entry which is preliminary data.</text>
</comment>
<name>A0A4Z2I2J8_9TELE</name>
<reference evidence="1 2" key="1">
    <citation type="submission" date="2019-03" db="EMBL/GenBank/DDBJ databases">
        <title>First draft genome of Liparis tanakae, snailfish: a comprehensive survey of snailfish specific genes.</title>
        <authorList>
            <person name="Kim W."/>
            <person name="Song I."/>
            <person name="Jeong J.-H."/>
            <person name="Kim D."/>
            <person name="Kim S."/>
            <person name="Ryu S."/>
            <person name="Song J.Y."/>
            <person name="Lee S.K."/>
        </authorList>
    </citation>
    <scope>NUCLEOTIDE SEQUENCE [LARGE SCALE GENOMIC DNA]</scope>
    <source>
        <tissue evidence="1">Muscle</tissue>
    </source>
</reference>
<keyword evidence="2" id="KW-1185">Reference proteome</keyword>
<gene>
    <name evidence="1" type="ORF">EYF80_018296</name>
</gene>